<reference evidence="2" key="1">
    <citation type="submission" date="2023-03" db="EMBL/GenBank/DDBJ databases">
        <title>Massive genome expansion in bonnet fungi (Mycena s.s.) driven by repeated elements and novel gene families across ecological guilds.</title>
        <authorList>
            <consortium name="Lawrence Berkeley National Laboratory"/>
            <person name="Harder C.B."/>
            <person name="Miyauchi S."/>
            <person name="Viragh M."/>
            <person name="Kuo A."/>
            <person name="Thoen E."/>
            <person name="Andreopoulos B."/>
            <person name="Lu D."/>
            <person name="Skrede I."/>
            <person name="Drula E."/>
            <person name="Henrissat B."/>
            <person name="Morin E."/>
            <person name="Kohler A."/>
            <person name="Barry K."/>
            <person name="LaButti K."/>
            <person name="Morin E."/>
            <person name="Salamov A."/>
            <person name="Lipzen A."/>
            <person name="Mereny Z."/>
            <person name="Hegedus B."/>
            <person name="Baldrian P."/>
            <person name="Stursova M."/>
            <person name="Weitz H."/>
            <person name="Taylor A."/>
            <person name="Grigoriev I.V."/>
            <person name="Nagy L.G."/>
            <person name="Martin F."/>
            <person name="Kauserud H."/>
        </authorList>
    </citation>
    <scope>NUCLEOTIDE SEQUENCE</scope>
    <source>
        <strain evidence="2">CBHHK173m</strain>
    </source>
</reference>
<evidence type="ECO:0000313" key="2">
    <source>
        <dbReference type="EMBL" id="KAJ7077660.1"/>
    </source>
</evidence>
<protein>
    <submittedName>
        <fullName evidence="2">Uncharacterized protein</fullName>
    </submittedName>
</protein>
<organism evidence="2 3">
    <name type="scientific">Mycena belliarum</name>
    <dbReference type="NCBI Taxonomy" id="1033014"/>
    <lineage>
        <taxon>Eukaryota</taxon>
        <taxon>Fungi</taxon>
        <taxon>Dikarya</taxon>
        <taxon>Basidiomycota</taxon>
        <taxon>Agaricomycotina</taxon>
        <taxon>Agaricomycetes</taxon>
        <taxon>Agaricomycetidae</taxon>
        <taxon>Agaricales</taxon>
        <taxon>Marasmiineae</taxon>
        <taxon>Mycenaceae</taxon>
        <taxon>Mycena</taxon>
    </lineage>
</organism>
<dbReference type="AlphaFoldDB" id="A0AAD6XL28"/>
<dbReference type="EMBL" id="JARJCN010000071">
    <property type="protein sequence ID" value="KAJ7077660.1"/>
    <property type="molecule type" value="Genomic_DNA"/>
</dbReference>
<feature type="region of interest" description="Disordered" evidence="1">
    <location>
        <begin position="457"/>
        <end position="485"/>
    </location>
</feature>
<evidence type="ECO:0000313" key="3">
    <source>
        <dbReference type="Proteomes" id="UP001222325"/>
    </source>
</evidence>
<name>A0AAD6XL28_9AGAR</name>
<sequence length="848" mass="97660">MDSLYMNWNGVVAEVFTKRVNRDDEFSPEWCGLGFSCSVIPDNALDSRDRALYIDGSADFDDAGHYRGIEPALHPDWDHPDEPYRAWIPLRAEEGAAPEWWQDFGAPARTRARDDGLWEFFPDDRAQRRADLELFRSLMEGVAEHPKYDLFIWCPPLFDVESLDAAYVSDRDAQRVSCESKRSMLEIWGHLSRWTSCIADWDAGLPANVAASVINLSLSARPKRGVLLSLTRDWKHVNIPLLVRHEVPVFYVWGMFEQADKRFYRLNPTFIRTYLDECRKRNVRSMWGDEVTQLRQEFQIMRNYDKFLDMSIDPMAKPHASSSAPCPVLSADTGIIVHMIKDFASWGRRRLAFDEEWRVLDKLYHHVVVEDRGEQTTTIIFHRHHRKPRSVLLSGDDFMDEEIPEQDLVEIRERFSGRCAPKMGQFFDPATGVEREAPVDTGEPGVVERVEISRLLVPPPNGLGGPRFSSPRSDHSSERHPEDSNRPMAYEVGWVEAMAREDHVGNYRRRPGASLSPAAQLGSLRARISTASGDEEWGANITYTSVMWRIPSQFSWNMSFIKDAYLICSDATEVRLRFLAIMTPGVRFARHVLEIGIEHGLSFQLGVKASICEKYAPREPQRHRSTTKAQIEGSDRRLEAGSSPTETYNRFLRLMGVIAELPQARSIIGRGGVASWLVRAYGYVGLVERFMAGPSVQTSVYFGGADDSGDVDAMGLRWDELAENDYQCLYGYVAGSTREKDTWIFPPDEMVEELSRHYYREWNPVVDDLFKRIKAEWDDRPCRGRLRTRREWKDYFHSSNHGRLAPVVIVDHSYIEEGKARLMRGFEVDWRKKRVWELPVPEVFRPDF</sequence>
<keyword evidence="3" id="KW-1185">Reference proteome</keyword>
<comment type="caution">
    <text evidence="2">The sequence shown here is derived from an EMBL/GenBank/DDBJ whole genome shotgun (WGS) entry which is preliminary data.</text>
</comment>
<feature type="compositionally biased region" description="Basic and acidic residues" evidence="1">
    <location>
        <begin position="472"/>
        <end position="485"/>
    </location>
</feature>
<accession>A0AAD6XL28</accession>
<proteinExistence type="predicted"/>
<dbReference type="Proteomes" id="UP001222325">
    <property type="component" value="Unassembled WGS sequence"/>
</dbReference>
<gene>
    <name evidence="2" type="ORF">B0H15DRAFT_805118</name>
</gene>
<evidence type="ECO:0000256" key="1">
    <source>
        <dbReference type="SAM" id="MobiDB-lite"/>
    </source>
</evidence>
<feature type="region of interest" description="Disordered" evidence="1">
    <location>
        <begin position="618"/>
        <end position="643"/>
    </location>
</feature>